<keyword evidence="7" id="KW-0472">Membrane</keyword>
<evidence type="ECO:0000256" key="1">
    <source>
        <dbReference type="ARBA" id="ARBA00004370"/>
    </source>
</evidence>
<evidence type="ECO:0000256" key="2">
    <source>
        <dbReference type="ARBA" id="ARBA00023224"/>
    </source>
</evidence>
<dbReference type="PRINTS" id="PR00260">
    <property type="entry name" value="CHEMTRNSDUCR"/>
</dbReference>
<feature type="domain" description="HAMP" evidence="9">
    <location>
        <begin position="211"/>
        <end position="263"/>
    </location>
</feature>
<comment type="caution">
    <text evidence="10">The sequence shown here is derived from an EMBL/GenBank/DDBJ whole genome shotgun (WGS) entry which is preliminary data.</text>
</comment>
<reference evidence="10 11" key="1">
    <citation type="journal article" date="2012" name="J. Bacteriol.">
        <title>Genome Sequence of Idiomarina xiamenensis Type Strain 10-D-4.</title>
        <authorList>
            <person name="Lai Q."/>
            <person name="Wang L."/>
            <person name="Wang W."/>
            <person name="Shao Z."/>
        </authorList>
    </citation>
    <scope>NUCLEOTIDE SEQUENCE [LARGE SCALE GENOMIC DNA]</scope>
    <source>
        <strain evidence="10 11">10-D-4</strain>
    </source>
</reference>
<feature type="transmembrane region" description="Helical" evidence="7">
    <location>
        <begin position="189"/>
        <end position="209"/>
    </location>
</feature>
<dbReference type="InterPro" id="IPR024478">
    <property type="entry name" value="HlyB_4HB_MCP"/>
</dbReference>
<dbReference type="PROSITE" id="PS50111">
    <property type="entry name" value="CHEMOTAXIS_TRANSDUC_2"/>
    <property type="match status" value="1"/>
</dbReference>
<dbReference type="Proteomes" id="UP000014115">
    <property type="component" value="Unassembled WGS sequence"/>
</dbReference>
<dbReference type="eggNOG" id="COG0840">
    <property type="taxonomic scope" value="Bacteria"/>
</dbReference>
<dbReference type="EMBL" id="AMRG01000010">
    <property type="protein sequence ID" value="EKE82902.1"/>
    <property type="molecule type" value="Genomic_DNA"/>
</dbReference>
<evidence type="ECO:0000256" key="6">
    <source>
        <dbReference type="SAM" id="MobiDB-lite"/>
    </source>
</evidence>
<dbReference type="GO" id="GO:0007165">
    <property type="term" value="P:signal transduction"/>
    <property type="evidence" value="ECO:0007669"/>
    <property type="project" value="UniProtKB-KW"/>
</dbReference>
<dbReference type="STRING" id="740709.A10D4_08684"/>
<dbReference type="AlphaFoldDB" id="K2K8J8"/>
<keyword evidence="5" id="KW-0175">Coiled coil</keyword>
<proteinExistence type="inferred from homology"/>
<dbReference type="PROSITE" id="PS50885">
    <property type="entry name" value="HAMP"/>
    <property type="match status" value="1"/>
</dbReference>
<dbReference type="Pfam" id="PF00672">
    <property type="entry name" value="HAMP"/>
    <property type="match status" value="1"/>
</dbReference>
<evidence type="ECO:0000259" key="8">
    <source>
        <dbReference type="PROSITE" id="PS50111"/>
    </source>
</evidence>
<name>K2K8J8_9GAMM</name>
<keyword evidence="7" id="KW-1133">Transmembrane helix</keyword>
<dbReference type="GO" id="GO:0006935">
    <property type="term" value="P:chemotaxis"/>
    <property type="evidence" value="ECO:0007669"/>
    <property type="project" value="InterPro"/>
</dbReference>
<evidence type="ECO:0000256" key="5">
    <source>
        <dbReference type="SAM" id="Coils"/>
    </source>
</evidence>
<evidence type="ECO:0000256" key="4">
    <source>
        <dbReference type="PROSITE-ProRule" id="PRU00284"/>
    </source>
</evidence>
<keyword evidence="7" id="KW-0812">Transmembrane</keyword>
<evidence type="ECO:0000259" key="9">
    <source>
        <dbReference type="PROSITE" id="PS50885"/>
    </source>
</evidence>
<dbReference type="PANTHER" id="PTHR32089">
    <property type="entry name" value="METHYL-ACCEPTING CHEMOTAXIS PROTEIN MCPB"/>
    <property type="match status" value="1"/>
</dbReference>
<evidence type="ECO:0000256" key="7">
    <source>
        <dbReference type="SAM" id="Phobius"/>
    </source>
</evidence>
<organism evidence="10 11">
    <name type="scientific">Idiomarina xiamenensis 10-D-4</name>
    <dbReference type="NCBI Taxonomy" id="740709"/>
    <lineage>
        <taxon>Bacteria</taxon>
        <taxon>Pseudomonadati</taxon>
        <taxon>Pseudomonadota</taxon>
        <taxon>Gammaproteobacteria</taxon>
        <taxon>Alteromonadales</taxon>
        <taxon>Idiomarinaceae</taxon>
        <taxon>Idiomarina</taxon>
    </lineage>
</organism>
<dbReference type="CDD" id="cd06225">
    <property type="entry name" value="HAMP"/>
    <property type="match status" value="1"/>
</dbReference>
<dbReference type="GO" id="GO:0016020">
    <property type="term" value="C:membrane"/>
    <property type="evidence" value="ECO:0007669"/>
    <property type="project" value="UniProtKB-SubCell"/>
</dbReference>
<dbReference type="SMART" id="SM00283">
    <property type="entry name" value="MA"/>
    <property type="match status" value="1"/>
</dbReference>
<feature type="region of interest" description="Disordered" evidence="6">
    <location>
        <begin position="318"/>
        <end position="337"/>
    </location>
</feature>
<dbReference type="SUPFAM" id="SSF58104">
    <property type="entry name" value="Methyl-accepting chemotaxis protein (MCP) signaling domain"/>
    <property type="match status" value="1"/>
</dbReference>
<dbReference type="PATRIC" id="fig|740709.3.peg.1757"/>
<dbReference type="Pfam" id="PF00015">
    <property type="entry name" value="MCPsignal"/>
    <property type="match status" value="1"/>
</dbReference>
<gene>
    <name evidence="10" type="ORF">A10D4_08684</name>
</gene>
<dbReference type="PANTHER" id="PTHR32089:SF120">
    <property type="entry name" value="METHYL-ACCEPTING CHEMOTAXIS PROTEIN TLPQ"/>
    <property type="match status" value="1"/>
</dbReference>
<dbReference type="InterPro" id="IPR003660">
    <property type="entry name" value="HAMP_dom"/>
</dbReference>
<feature type="transmembrane region" description="Helical" evidence="7">
    <location>
        <begin position="12"/>
        <end position="35"/>
    </location>
</feature>
<dbReference type="InterPro" id="IPR004089">
    <property type="entry name" value="MCPsignal_dom"/>
</dbReference>
<evidence type="ECO:0000256" key="3">
    <source>
        <dbReference type="ARBA" id="ARBA00029447"/>
    </source>
</evidence>
<evidence type="ECO:0000313" key="10">
    <source>
        <dbReference type="EMBL" id="EKE82902.1"/>
    </source>
</evidence>
<keyword evidence="11" id="KW-1185">Reference proteome</keyword>
<dbReference type="OrthoDB" id="7054443at2"/>
<feature type="coiled-coil region" evidence="5">
    <location>
        <begin position="84"/>
        <end position="111"/>
    </location>
</feature>
<dbReference type="SMART" id="SM00304">
    <property type="entry name" value="HAMP"/>
    <property type="match status" value="1"/>
</dbReference>
<dbReference type="Gene3D" id="1.10.287.950">
    <property type="entry name" value="Methyl-accepting chemotaxis protein"/>
    <property type="match status" value="1"/>
</dbReference>
<sequence>MIIRRVSIAKRSAIAFGLLGVIFIATVTFSLLKLMQLNDEVTVIAEHRVPALNDASALLASFLNIRLQTANVLAQTGQQREHFMQLLREAEANFEQTRNSLEQLAEAEQARRLLVDIKADIDVYHQLQRQLFSLIDSGQSGAADALQYGDLQTVREDLTDDIRSLVAFQQQRIDDANTRTDQLLDSSRLILIVISVAALLLMVFFAWVFTRSLTQPMAQALAIAQQIADGDLTQELHDQGHDETAAMLRALMVMRRQLRDTINQIQDSANQLASTSEQLSTVTEQSSQGIHQQNEQLELAVSAVTEMTAAVEDVARNAEETAREADSADGTARDGQTQVEDTITTTETLLHEFDGTIKGVGTLAEQVANIGKVLDVIRGIAEQTNLLALNAAIEAARAGESGRGFAVVADEVRALAHRTQQSTGEIESMIAAVQNHTDTTVKSIEQGHQRAQQTLQMAARAGEALTAITAAIARIADKTTAIASSSEQQANVAKEVDQNLLTIKDIATETASGANETSASSRELARLAENLSALTNRFTV</sequence>
<keyword evidence="2 4" id="KW-0807">Transducer</keyword>
<protein>
    <submittedName>
        <fullName evidence="10">Methyl-accepting chemotaxis protein</fullName>
    </submittedName>
</protein>
<accession>K2K8J8</accession>
<dbReference type="FunFam" id="1.10.287.950:FF:000001">
    <property type="entry name" value="Methyl-accepting chemotaxis sensory transducer"/>
    <property type="match status" value="1"/>
</dbReference>
<dbReference type="GO" id="GO:0004888">
    <property type="term" value="F:transmembrane signaling receptor activity"/>
    <property type="evidence" value="ECO:0007669"/>
    <property type="project" value="InterPro"/>
</dbReference>
<evidence type="ECO:0000313" key="11">
    <source>
        <dbReference type="Proteomes" id="UP000014115"/>
    </source>
</evidence>
<comment type="subcellular location">
    <subcellularLocation>
        <location evidence="1">Membrane</location>
    </subcellularLocation>
</comment>
<dbReference type="RefSeq" id="WP_008488990.1">
    <property type="nucleotide sequence ID" value="NZ_AMRG01000010.1"/>
</dbReference>
<comment type="similarity">
    <text evidence="3">Belongs to the methyl-accepting chemotaxis (MCP) protein family.</text>
</comment>
<dbReference type="Pfam" id="PF12729">
    <property type="entry name" value="4HB_MCP_1"/>
    <property type="match status" value="1"/>
</dbReference>
<feature type="domain" description="Methyl-accepting transducer" evidence="8">
    <location>
        <begin position="268"/>
        <end position="504"/>
    </location>
</feature>
<dbReference type="InterPro" id="IPR004090">
    <property type="entry name" value="Chemotax_Me-accpt_rcpt"/>
</dbReference>
<feature type="transmembrane region" description="Helical" evidence="7">
    <location>
        <begin position="55"/>
        <end position="74"/>
    </location>
</feature>